<evidence type="ECO:0000313" key="3">
    <source>
        <dbReference type="Proteomes" id="UP001154114"/>
    </source>
</evidence>
<evidence type="ECO:0000313" key="2">
    <source>
        <dbReference type="EMBL" id="CAD0206356.1"/>
    </source>
</evidence>
<accession>A0A9N8Q0W7</accession>
<gene>
    <name evidence="2" type="ORF">CINC_LOCUS8649</name>
</gene>
<dbReference type="Proteomes" id="UP001154114">
    <property type="component" value="Chromosome 28"/>
</dbReference>
<name>A0A9N8Q0W7_CHRIL</name>
<reference evidence="2" key="1">
    <citation type="submission" date="2021-12" db="EMBL/GenBank/DDBJ databases">
        <authorList>
            <person name="King R."/>
        </authorList>
    </citation>
    <scope>NUCLEOTIDE SEQUENCE</scope>
</reference>
<sequence length="253" mass="28321">MPYFREPNNMSQLDPAMRPDNADSTASEQRDSFVIPSFSETTAGAQREPPWMSRLRESMARAARNSPWTSGIRESVAEILRSLPRRPLFRESTARLLRTPPLIPLFGESTARAQRGTPLTTNNVPSDTNDVCVVDDPAPPIIDLTLDAENLREDPRPSTSGEAVETQTNPSNSISIFLGSLESTLRTFNPYYLNQAKTRVFQVVQDVEFLQIFENNNLTPRDNGPNTAPTGSTPNTLSIILCKQLYYYSISFY</sequence>
<proteinExistence type="predicted"/>
<organism evidence="2 3">
    <name type="scientific">Chrysodeixis includens</name>
    <name type="common">Soybean looper</name>
    <name type="synonym">Pseudoplusia includens</name>
    <dbReference type="NCBI Taxonomy" id="689277"/>
    <lineage>
        <taxon>Eukaryota</taxon>
        <taxon>Metazoa</taxon>
        <taxon>Ecdysozoa</taxon>
        <taxon>Arthropoda</taxon>
        <taxon>Hexapoda</taxon>
        <taxon>Insecta</taxon>
        <taxon>Pterygota</taxon>
        <taxon>Neoptera</taxon>
        <taxon>Endopterygota</taxon>
        <taxon>Lepidoptera</taxon>
        <taxon>Glossata</taxon>
        <taxon>Ditrysia</taxon>
        <taxon>Noctuoidea</taxon>
        <taxon>Noctuidae</taxon>
        <taxon>Plusiinae</taxon>
        <taxon>Chrysodeixis</taxon>
    </lineage>
</organism>
<dbReference type="AlphaFoldDB" id="A0A9N8Q0W7"/>
<dbReference type="OrthoDB" id="6603924at2759"/>
<feature type="region of interest" description="Disordered" evidence="1">
    <location>
        <begin position="1"/>
        <end position="51"/>
    </location>
</feature>
<evidence type="ECO:0000256" key="1">
    <source>
        <dbReference type="SAM" id="MobiDB-lite"/>
    </source>
</evidence>
<dbReference type="EMBL" id="LR824031">
    <property type="protein sequence ID" value="CAD0206356.1"/>
    <property type="molecule type" value="Genomic_DNA"/>
</dbReference>
<protein>
    <submittedName>
        <fullName evidence="2">Uncharacterized protein</fullName>
    </submittedName>
</protein>
<keyword evidence="3" id="KW-1185">Reference proteome</keyword>